<evidence type="ECO:0000256" key="1">
    <source>
        <dbReference type="ARBA" id="ARBA00006432"/>
    </source>
</evidence>
<evidence type="ECO:0000313" key="4">
    <source>
        <dbReference type="Proteomes" id="UP000274271"/>
    </source>
</evidence>
<gene>
    <name evidence="3" type="ORF">EHT87_05515</name>
</gene>
<proteinExistence type="inferred from homology"/>
<reference evidence="3 4" key="1">
    <citation type="submission" date="2018-11" db="EMBL/GenBank/DDBJ databases">
        <authorList>
            <person name="Zhou Z."/>
            <person name="Wang G."/>
        </authorList>
    </citation>
    <scope>NUCLEOTIDE SEQUENCE [LARGE SCALE GENOMIC DNA]</scope>
    <source>
        <strain evidence="3 4">KCTC42998</strain>
    </source>
</reference>
<evidence type="ECO:0000259" key="2">
    <source>
        <dbReference type="Pfam" id="PF00501"/>
    </source>
</evidence>
<dbReference type="GO" id="GO:0006631">
    <property type="term" value="P:fatty acid metabolic process"/>
    <property type="evidence" value="ECO:0007669"/>
    <property type="project" value="TreeGrafter"/>
</dbReference>
<comment type="similarity">
    <text evidence="1">Belongs to the ATP-dependent AMP-binding enzyme family.</text>
</comment>
<comment type="caution">
    <text evidence="3">The sequence shown here is derived from an EMBL/GenBank/DDBJ whole genome shotgun (WGS) entry which is preliminary data.</text>
</comment>
<dbReference type="InterPro" id="IPR045851">
    <property type="entry name" value="AMP-bd_C_sf"/>
</dbReference>
<dbReference type="Gene3D" id="3.30.300.30">
    <property type="match status" value="1"/>
</dbReference>
<feature type="domain" description="AMP-dependent synthetase/ligase" evidence="2">
    <location>
        <begin position="37"/>
        <end position="193"/>
    </location>
</feature>
<dbReference type="AlphaFoldDB" id="A0A3P1CX22"/>
<name>A0A3P1CX22_9BACT</name>
<keyword evidence="4" id="KW-1185">Reference proteome</keyword>
<dbReference type="Proteomes" id="UP000274271">
    <property type="component" value="Unassembled WGS sequence"/>
</dbReference>
<dbReference type="InterPro" id="IPR000873">
    <property type="entry name" value="AMP-dep_synth/lig_dom"/>
</dbReference>
<dbReference type="OrthoDB" id="8870348at2"/>
<dbReference type="Pfam" id="PF00501">
    <property type="entry name" value="AMP-binding"/>
    <property type="match status" value="1"/>
</dbReference>
<sequence length="362" mass="39662">MRIAPGNLPIPQTEYEAKAIAFCREWISGRSYFTLQTSGSTGTPKALTLSRRQMVASARLTGHTFGLKPADHALACLNVDYIAGIMMLVRGLELGLSITVVEPSSNPLQPFHADSEPFQFAAFVPLQLHTLLDEAGHSLPILNKMKAILVGGAAVDRTLSERLQAVEAPVFSTYGMTETVSHIAIRRLNGPERTEVFRVLAGVTIGVDDRNCLFINSAATDYETIQTNDVIELIDESHFRLVGRADSIINSGGVKIQPEKVEEVIATILAQEPIKARFFIAGIPDERLGQQVVLFIEGNEWPADRMEIIKKAIQRAVGPYAVPRKDVPLSVFKETPTGKVDRKSIVSTYLSGLETIDLRGKN</sequence>
<dbReference type="PANTHER" id="PTHR43201">
    <property type="entry name" value="ACYL-COA SYNTHETASE"/>
    <property type="match status" value="1"/>
</dbReference>
<evidence type="ECO:0000313" key="3">
    <source>
        <dbReference type="EMBL" id="RRB17738.1"/>
    </source>
</evidence>
<organism evidence="3 4">
    <name type="scientific">Larkinella knui</name>
    <dbReference type="NCBI Taxonomy" id="2025310"/>
    <lineage>
        <taxon>Bacteria</taxon>
        <taxon>Pseudomonadati</taxon>
        <taxon>Bacteroidota</taxon>
        <taxon>Cytophagia</taxon>
        <taxon>Cytophagales</taxon>
        <taxon>Spirosomataceae</taxon>
        <taxon>Larkinella</taxon>
    </lineage>
</organism>
<protein>
    <submittedName>
        <fullName evidence="3">O-succinylbenzoic acid--CoA ligase</fullName>
    </submittedName>
</protein>
<dbReference type="GO" id="GO:0031956">
    <property type="term" value="F:medium-chain fatty acid-CoA ligase activity"/>
    <property type="evidence" value="ECO:0007669"/>
    <property type="project" value="TreeGrafter"/>
</dbReference>
<dbReference type="InterPro" id="IPR042099">
    <property type="entry name" value="ANL_N_sf"/>
</dbReference>
<keyword evidence="3" id="KW-0436">Ligase</keyword>
<dbReference type="SUPFAM" id="SSF56801">
    <property type="entry name" value="Acetyl-CoA synthetase-like"/>
    <property type="match status" value="1"/>
</dbReference>
<dbReference type="PANTHER" id="PTHR43201:SF8">
    <property type="entry name" value="ACYL-COA SYNTHETASE FAMILY MEMBER 3"/>
    <property type="match status" value="1"/>
</dbReference>
<dbReference type="RefSeq" id="WP_124904643.1">
    <property type="nucleotide sequence ID" value="NZ_RQJP01000001.1"/>
</dbReference>
<dbReference type="EMBL" id="RQJP01000001">
    <property type="protein sequence ID" value="RRB17738.1"/>
    <property type="molecule type" value="Genomic_DNA"/>
</dbReference>
<accession>A0A3P1CX22</accession>
<dbReference type="Gene3D" id="3.40.50.12780">
    <property type="entry name" value="N-terminal domain of ligase-like"/>
    <property type="match status" value="1"/>
</dbReference>